<dbReference type="AlphaFoldDB" id="E9I025"/>
<dbReference type="InParanoid" id="E9I025"/>
<evidence type="ECO:0000313" key="3">
    <source>
        <dbReference type="Proteomes" id="UP000000305"/>
    </source>
</evidence>
<dbReference type="HOGENOM" id="CLU_1564452_0_0_1"/>
<feature type="region of interest" description="Disordered" evidence="1">
    <location>
        <begin position="22"/>
        <end position="50"/>
    </location>
</feature>
<evidence type="ECO:0000313" key="2">
    <source>
        <dbReference type="EMBL" id="EFX62655.1"/>
    </source>
</evidence>
<reference evidence="2 3" key="1">
    <citation type="journal article" date="2011" name="Science">
        <title>The ecoresponsive genome of Daphnia pulex.</title>
        <authorList>
            <person name="Colbourne J.K."/>
            <person name="Pfrender M.E."/>
            <person name="Gilbert D."/>
            <person name="Thomas W.K."/>
            <person name="Tucker A."/>
            <person name="Oakley T.H."/>
            <person name="Tokishita S."/>
            <person name="Aerts A."/>
            <person name="Arnold G.J."/>
            <person name="Basu M.K."/>
            <person name="Bauer D.J."/>
            <person name="Caceres C.E."/>
            <person name="Carmel L."/>
            <person name="Casola C."/>
            <person name="Choi J.H."/>
            <person name="Detter J.C."/>
            <person name="Dong Q."/>
            <person name="Dusheyko S."/>
            <person name="Eads B.D."/>
            <person name="Frohlich T."/>
            <person name="Geiler-Samerotte K.A."/>
            <person name="Gerlach D."/>
            <person name="Hatcher P."/>
            <person name="Jogdeo S."/>
            <person name="Krijgsveld J."/>
            <person name="Kriventseva E.V."/>
            <person name="Kultz D."/>
            <person name="Laforsch C."/>
            <person name="Lindquist E."/>
            <person name="Lopez J."/>
            <person name="Manak J.R."/>
            <person name="Muller J."/>
            <person name="Pangilinan J."/>
            <person name="Patwardhan R.P."/>
            <person name="Pitluck S."/>
            <person name="Pritham E.J."/>
            <person name="Rechtsteiner A."/>
            <person name="Rho M."/>
            <person name="Rogozin I.B."/>
            <person name="Sakarya O."/>
            <person name="Salamov A."/>
            <person name="Schaack S."/>
            <person name="Shapiro H."/>
            <person name="Shiga Y."/>
            <person name="Skalitzky C."/>
            <person name="Smith Z."/>
            <person name="Souvorov A."/>
            <person name="Sung W."/>
            <person name="Tang Z."/>
            <person name="Tsuchiya D."/>
            <person name="Tu H."/>
            <person name="Vos H."/>
            <person name="Wang M."/>
            <person name="Wolf Y.I."/>
            <person name="Yamagata H."/>
            <person name="Yamada T."/>
            <person name="Ye Y."/>
            <person name="Shaw J.R."/>
            <person name="Andrews J."/>
            <person name="Crease T.J."/>
            <person name="Tang H."/>
            <person name="Lucas S.M."/>
            <person name="Robertson H.M."/>
            <person name="Bork P."/>
            <person name="Koonin E.V."/>
            <person name="Zdobnov E.M."/>
            <person name="Grigoriev I.V."/>
            <person name="Lynch M."/>
            <person name="Boore J.L."/>
        </authorList>
    </citation>
    <scope>NUCLEOTIDE SEQUENCE [LARGE SCALE GENOMIC DNA]</scope>
</reference>
<dbReference type="Proteomes" id="UP000000305">
    <property type="component" value="Unassembled WGS sequence"/>
</dbReference>
<organism evidence="2 3">
    <name type="scientific">Daphnia pulex</name>
    <name type="common">Water flea</name>
    <dbReference type="NCBI Taxonomy" id="6669"/>
    <lineage>
        <taxon>Eukaryota</taxon>
        <taxon>Metazoa</taxon>
        <taxon>Ecdysozoa</taxon>
        <taxon>Arthropoda</taxon>
        <taxon>Crustacea</taxon>
        <taxon>Branchiopoda</taxon>
        <taxon>Diplostraca</taxon>
        <taxon>Cladocera</taxon>
        <taxon>Anomopoda</taxon>
        <taxon>Daphniidae</taxon>
        <taxon>Daphnia</taxon>
    </lineage>
</organism>
<gene>
    <name evidence="2" type="ORF">DAPPUDRAFT_270006</name>
</gene>
<keyword evidence="3" id="KW-1185">Reference proteome</keyword>
<dbReference type="EMBL" id="GL733457">
    <property type="protein sequence ID" value="EFX62655.1"/>
    <property type="molecule type" value="Genomic_DNA"/>
</dbReference>
<accession>E9I025</accession>
<protein>
    <submittedName>
        <fullName evidence="2">Uncharacterized protein</fullName>
    </submittedName>
</protein>
<dbReference type="PhylomeDB" id="E9I025"/>
<dbReference type="KEGG" id="dpx:DAPPUDRAFT_270006"/>
<name>E9I025_DAPPU</name>
<evidence type="ECO:0000256" key="1">
    <source>
        <dbReference type="SAM" id="MobiDB-lite"/>
    </source>
</evidence>
<dbReference type="OrthoDB" id="6375176at2759"/>
<feature type="region of interest" description="Disordered" evidence="1">
    <location>
        <begin position="66"/>
        <end position="93"/>
    </location>
</feature>
<proteinExistence type="predicted"/>
<sequence>MAPTSFSNPSLIGQRIYFGQLQRPSSNTQNNTTFKQPLTRSTGQEAQVDNQVAEPQVDNQVAEPQVDNQVAEPQVDNQVAEPQVDDQVAEPQVPDQKVLEDRKRRAIEIFSCIQGLYRKIHPQLLPPVNILAQHALRYFHTNQPAQPREEEHPQLAIEDGDFLQLTYEEDA</sequence>